<dbReference type="Proteomes" id="UP001054837">
    <property type="component" value="Unassembled WGS sequence"/>
</dbReference>
<keyword evidence="2" id="KW-1185">Reference proteome</keyword>
<protein>
    <submittedName>
        <fullName evidence="1">Uncharacterized protein</fullName>
    </submittedName>
</protein>
<gene>
    <name evidence="1" type="ORF">CDAR_448631</name>
</gene>
<evidence type="ECO:0000313" key="2">
    <source>
        <dbReference type="Proteomes" id="UP001054837"/>
    </source>
</evidence>
<evidence type="ECO:0000313" key="1">
    <source>
        <dbReference type="EMBL" id="GIY09989.1"/>
    </source>
</evidence>
<proteinExistence type="predicted"/>
<dbReference type="EMBL" id="BPLQ01004695">
    <property type="protein sequence ID" value="GIY09989.1"/>
    <property type="molecule type" value="Genomic_DNA"/>
</dbReference>
<sequence>MSQNSILGHGDHESGECLLRRLLGLIGKVASPFPSEPNTSAFSKLVQFPFGVLEQIVPDSILGHGDFKALDFLPNWELKTLL</sequence>
<name>A0AAV4QMD7_9ARAC</name>
<reference evidence="1 2" key="1">
    <citation type="submission" date="2021-06" db="EMBL/GenBank/DDBJ databases">
        <title>Caerostris darwini draft genome.</title>
        <authorList>
            <person name="Kono N."/>
            <person name="Arakawa K."/>
        </authorList>
    </citation>
    <scope>NUCLEOTIDE SEQUENCE [LARGE SCALE GENOMIC DNA]</scope>
</reference>
<accession>A0AAV4QMD7</accession>
<dbReference type="AlphaFoldDB" id="A0AAV4QMD7"/>
<comment type="caution">
    <text evidence="1">The sequence shown here is derived from an EMBL/GenBank/DDBJ whole genome shotgun (WGS) entry which is preliminary data.</text>
</comment>
<organism evidence="1 2">
    <name type="scientific">Caerostris darwini</name>
    <dbReference type="NCBI Taxonomy" id="1538125"/>
    <lineage>
        <taxon>Eukaryota</taxon>
        <taxon>Metazoa</taxon>
        <taxon>Ecdysozoa</taxon>
        <taxon>Arthropoda</taxon>
        <taxon>Chelicerata</taxon>
        <taxon>Arachnida</taxon>
        <taxon>Araneae</taxon>
        <taxon>Araneomorphae</taxon>
        <taxon>Entelegynae</taxon>
        <taxon>Araneoidea</taxon>
        <taxon>Araneidae</taxon>
        <taxon>Caerostris</taxon>
    </lineage>
</organism>